<evidence type="ECO:0000313" key="3">
    <source>
        <dbReference type="EMBL" id="TNN04490.1"/>
    </source>
</evidence>
<feature type="compositionally biased region" description="Basic and acidic residues" evidence="1">
    <location>
        <begin position="31"/>
        <end position="50"/>
    </location>
</feature>
<gene>
    <name evidence="3" type="ORF">fugu_001519</name>
</gene>
<reference evidence="3 4" key="1">
    <citation type="submission" date="2019-04" db="EMBL/GenBank/DDBJ databases">
        <title>The sequence and de novo assembly of Takifugu bimaculatus genome using PacBio and Hi-C technologies.</title>
        <authorList>
            <person name="Xu P."/>
            <person name="Liu B."/>
            <person name="Zhou Z."/>
        </authorList>
    </citation>
    <scope>NUCLEOTIDE SEQUENCE [LARGE SCALE GENOMIC DNA]</scope>
    <source>
        <strain evidence="3">TB-2018</strain>
        <tissue evidence="3">Muscle</tissue>
    </source>
</reference>
<dbReference type="EMBL" id="SWLE01000001">
    <property type="protein sequence ID" value="TNN04490.1"/>
    <property type="molecule type" value="Genomic_DNA"/>
</dbReference>
<protein>
    <recommendedName>
        <fullName evidence="2">TRAF3-interacting protein 1 C-terminal domain-containing protein</fullName>
    </recommendedName>
</protein>
<dbReference type="GO" id="GO:0008017">
    <property type="term" value="F:microtubule binding"/>
    <property type="evidence" value="ECO:0007669"/>
    <property type="project" value="InterPro"/>
</dbReference>
<dbReference type="GO" id="GO:0070507">
    <property type="term" value="P:regulation of microtubule cytoskeleton organization"/>
    <property type="evidence" value="ECO:0007669"/>
    <property type="project" value="TreeGrafter"/>
</dbReference>
<dbReference type="PANTHER" id="PTHR31363">
    <property type="entry name" value="TRAF3-INTERACTING PROTEIN 1"/>
    <property type="match status" value="1"/>
</dbReference>
<sequence length="259" mass="29279">MLYLHSLQKKRRPSSPVVQLGSPDLHLPKGRGGDPKIKRSPTVRETERLCWHRPAPQENGDGSSVPKDVASSRRNSRPSSARPAPPQIKKQENQPEVAPAERGSSAKTSVPIILDGKRPSEEDENESRPFIGEEMVPLPQGVPQLDVYSEQELNNGEQHGALVKKILETKKDYETSTPSKLKNIESEVAQKKEREMVKQETERVCSSIQTMCRSTQFLAKNLDYIMDMWSKIRTSRANILKNEEKREKLLRGISFHHSA</sequence>
<dbReference type="PANTHER" id="PTHR31363:SF0">
    <property type="entry name" value="TRAF3-INTERACTING PROTEIN 1"/>
    <property type="match status" value="1"/>
</dbReference>
<feature type="domain" description="TRAF3-interacting protein 1 C-terminal" evidence="2">
    <location>
        <begin position="155"/>
        <end position="227"/>
    </location>
</feature>
<evidence type="ECO:0000313" key="4">
    <source>
        <dbReference type="Proteomes" id="UP000516260"/>
    </source>
</evidence>
<dbReference type="Proteomes" id="UP000516260">
    <property type="component" value="Chromosome 1"/>
</dbReference>
<dbReference type="InterPro" id="IPR041476">
    <property type="entry name" value="TRAF3IP1_C"/>
</dbReference>
<accession>A0A4Z2CKE9</accession>
<evidence type="ECO:0000256" key="1">
    <source>
        <dbReference type="SAM" id="MobiDB-lite"/>
    </source>
</evidence>
<evidence type="ECO:0000259" key="2">
    <source>
        <dbReference type="Pfam" id="PF17749"/>
    </source>
</evidence>
<dbReference type="Pfam" id="PF17749">
    <property type="entry name" value="MIP-T3_C"/>
    <property type="match status" value="1"/>
</dbReference>
<dbReference type="GO" id="GO:0060271">
    <property type="term" value="P:cilium assembly"/>
    <property type="evidence" value="ECO:0007669"/>
    <property type="project" value="TreeGrafter"/>
</dbReference>
<dbReference type="InterPro" id="IPR018799">
    <property type="entry name" value="TRAF3IP1"/>
</dbReference>
<proteinExistence type="predicted"/>
<dbReference type="GO" id="GO:0036064">
    <property type="term" value="C:ciliary basal body"/>
    <property type="evidence" value="ECO:0007669"/>
    <property type="project" value="TreeGrafter"/>
</dbReference>
<feature type="region of interest" description="Disordered" evidence="1">
    <location>
        <begin position="1"/>
        <end position="130"/>
    </location>
</feature>
<organism evidence="3 4">
    <name type="scientific">Takifugu bimaculatus</name>
    <dbReference type="NCBI Taxonomy" id="433685"/>
    <lineage>
        <taxon>Eukaryota</taxon>
        <taxon>Metazoa</taxon>
        <taxon>Chordata</taxon>
        <taxon>Craniata</taxon>
        <taxon>Vertebrata</taxon>
        <taxon>Euteleostomi</taxon>
        <taxon>Actinopterygii</taxon>
        <taxon>Neopterygii</taxon>
        <taxon>Teleostei</taxon>
        <taxon>Neoteleostei</taxon>
        <taxon>Acanthomorphata</taxon>
        <taxon>Eupercaria</taxon>
        <taxon>Tetraodontiformes</taxon>
        <taxon>Tetradontoidea</taxon>
        <taxon>Tetraodontidae</taxon>
        <taxon>Takifugu</taxon>
    </lineage>
</organism>
<dbReference type="GO" id="GO:0042073">
    <property type="term" value="P:intraciliary transport"/>
    <property type="evidence" value="ECO:0007669"/>
    <property type="project" value="TreeGrafter"/>
</dbReference>
<name>A0A4Z2CKE9_9TELE</name>
<dbReference type="GO" id="GO:0030992">
    <property type="term" value="C:intraciliary transport particle B"/>
    <property type="evidence" value="ECO:0007669"/>
    <property type="project" value="TreeGrafter"/>
</dbReference>
<comment type="caution">
    <text evidence="3">The sequence shown here is derived from an EMBL/GenBank/DDBJ whole genome shotgun (WGS) entry which is preliminary data.</text>
</comment>
<dbReference type="AlphaFoldDB" id="A0A4Z2CKE9"/>
<dbReference type="GO" id="GO:0005930">
    <property type="term" value="C:axoneme"/>
    <property type="evidence" value="ECO:0007669"/>
    <property type="project" value="TreeGrafter"/>
</dbReference>
<keyword evidence="4" id="KW-1185">Reference proteome</keyword>